<dbReference type="HOGENOM" id="CLU_3348517_0_0_6"/>
<accession>J4V5P5</accession>
<name>J4V5P5_9GAMM</name>
<dbReference type="AlphaFoldDB" id="J4V5P5"/>
<proteinExistence type="predicted"/>
<sequence>MRLSSTSYTGTKGITKEYVSQSGIKRTARKDREDFIV</sequence>
<dbReference type="EMBL" id="JH611164">
    <property type="protein sequence ID" value="EJP73772.1"/>
    <property type="molecule type" value="Genomic_DNA"/>
</dbReference>
<reference evidence="1 2" key="1">
    <citation type="journal article" date="2012" name="ISME J.">
        <title>Genomic insights to SAR86, an abundant and uncultivated marine bacterial lineage.</title>
        <authorList>
            <person name="Dupont C.L."/>
            <person name="Rusch D.B."/>
            <person name="Yooseph S."/>
            <person name="Lombardo M.J."/>
            <person name="Richter R.A."/>
            <person name="Valas R."/>
            <person name="Novotny M."/>
            <person name="Yee-Greenbaum J."/>
            <person name="Selengut J.D."/>
            <person name="Haft D.H."/>
            <person name="Halpern A.L."/>
            <person name="Lasken R.S."/>
            <person name="Nealson K."/>
            <person name="Friedman R."/>
            <person name="Venter J.C."/>
        </authorList>
    </citation>
    <scope>NUCLEOTIDE SEQUENCE [LARGE SCALE GENOMIC DNA]</scope>
</reference>
<protein>
    <submittedName>
        <fullName evidence="1">Uncharacterized protein</fullName>
    </submittedName>
</protein>
<dbReference type="Proteomes" id="UP000010116">
    <property type="component" value="Unassembled WGS sequence"/>
</dbReference>
<gene>
    <name evidence="1" type="ORF">NT02SARS_0455</name>
</gene>
<evidence type="ECO:0000313" key="2">
    <source>
        <dbReference type="Proteomes" id="UP000010116"/>
    </source>
</evidence>
<evidence type="ECO:0000313" key="1">
    <source>
        <dbReference type="EMBL" id="EJP73772.1"/>
    </source>
</evidence>
<organism evidence="1 2">
    <name type="scientific">SAR86 cluster bacterium SAR86B</name>
    <dbReference type="NCBI Taxonomy" id="1123867"/>
    <lineage>
        <taxon>Bacteria</taxon>
        <taxon>Pseudomonadati</taxon>
        <taxon>Pseudomonadota</taxon>
        <taxon>Gammaproteobacteria</taxon>
        <taxon>SAR86 cluster</taxon>
    </lineage>
</organism>